<comment type="similarity">
    <text evidence="1">Belongs to the sulfatase family.</text>
</comment>
<organism evidence="4 5">
    <name type="scientific">Tunturiibacter lichenicola</name>
    <dbReference type="NCBI Taxonomy" id="2051959"/>
    <lineage>
        <taxon>Bacteria</taxon>
        <taxon>Pseudomonadati</taxon>
        <taxon>Acidobacteriota</taxon>
        <taxon>Terriglobia</taxon>
        <taxon>Terriglobales</taxon>
        <taxon>Acidobacteriaceae</taxon>
        <taxon>Tunturiibacter</taxon>
    </lineage>
</organism>
<dbReference type="InterPro" id="IPR017850">
    <property type="entry name" value="Alkaline_phosphatase_core_sf"/>
</dbReference>
<dbReference type="Proteomes" id="UP000534186">
    <property type="component" value="Unassembled WGS sequence"/>
</dbReference>
<evidence type="ECO:0000256" key="2">
    <source>
        <dbReference type="SAM" id="MobiDB-lite"/>
    </source>
</evidence>
<feature type="region of interest" description="Disordered" evidence="2">
    <location>
        <begin position="773"/>
        <end position="793"/>
    </location>
</feature>
<evidence type="ECO:0000259" key="3">
    <source>
        <dbReference type="Pfam" id="PF00884"/>
    </source>
</evidence>
<feature type="domain" description="Sulfatase N-terminal" evidence="3">
    <location>
        <begin position="49"/>
        <end position="468"/>
    </location>
</feature>
<sequence>MLGILSSAAGAQESLPFPPTPSASTAGLTMKDSVYKKRVDPKHLPSDAPNILIILMDDVGPGQASTYGGEINTPTLDRVAKAGISYNRFHSTAMCSPTRGALLSGRNHTRISNGQIAELANDFDGFSGTIPKSAATVAEVLKDYGYNTGAWGKWHNTPAEQTTSKGPFDYWPTGYGFEYFYGFLAGEASQYEPRLVRNTTVLDPHEYEHPGYHLSEDIATDAIKWLREQQAFTPDKPFLMYWAPGAAHGPHQVPQEWADKYKGKFDDGWDKYRERTFKRAKEMGWIPQNAQLTPRPPTMASWDSIPESEKPFQRRLMEVFAGFAEHADYNAGRVIDEIEQEGKLNNTLIFYIWGDNGASAEGQNGTISELLAQNGIPTTIQQHIKTVDELGGLNVIGSAKTDNMYNAGWAWAGGTPYKSTKLVAAHFGGTRQPMAVSWPAKIKHDGTPRSQFHHVTDIVPTIYEAVGITPPRVVNGIDQMSIDGTSMVYTFGDATAKGRKTTQFFDIMGSRGIYQNGWFADTFGPRTPWMPGLPKGIGEWNPENDVWELYNLDEDWSQANDLAAKMPERVAYMKNLFLVESTKNQNLPIGGGLWTPVFHPEDGPSTPYTEWNFSGPITGMPEFAAPKIGKFDNTISMEVEVPENANGVLYALGGFSGGLSLYVKDGVIHYEYNLFEIGRTKIAATNKLPTGKAKIEVESKLASPKRGGPLDITLKVNGQVVAQGRVPITAAMAFTANDCLDIGSDLGSPVSLDYFDQAPFAFNGKIVTTKISYSKKEEKKDQNSLSASPDEGQ</sequence>
<dbReference type="InterPro" id="IPR050738">
    <property type="entry name" value="Sulfatase"/>
</dbReference>
<keyword evidence="4" id="KW-0378">Hydrolase</keyword>
<dbReference type="Gene3D" id="3.30.1120.10">
    <property type="match status" value="1"/>
</dbReference>
<dbReference type="CDD" id="cd16025">
    <property type="entry name" value="PAS_like"/>
    <property type="match status" value="1"/>
</dbReference>
<dbReference type="EMBL" id="JACCCV010000002">
    <property type="protein sequence ID" value="NYF53866.1"/>
    <property type="molecule type" value="Genomic_DNA"/>
</dbReference>
<dbReference type="AlphaFoldDB" id="A0A7Y9NQU4"/>
<dbReference type="GO" id="GO:0004065">
    <property type="term" value="F:arylsulfatase activity"/>
    <property type="evidence" value="ECO:0007669"/>
    <property type="project" value="UniProtKB-EC"/>
</dbReference>
<evidence type="ECO:0000313" key="5">
    <source>
        <dbReference type="Proteomes" id="UP000534186"/>
    </source>
</evidence>
<dbReference type="PANTHER" id="PTHR42693:SF43">
    <property type="entry name" value="BLL2667 PROTEIN"/>
    <property type="match status" value="1"/>
</dbReference>
<dbReference type="PANTHER" id="PTHR42693">
    <property type="entry name" value="ARYLSULFATASE FAMILY MEMBER"/>
    <property type="match status" value="1"/>
</dbReference>
<accession>A0A7Y9NQU4</accession>
<evidence type="ECO:0000313" key="4">
    <source>
        <dbReference type="EMBL" id="NYF53866.1"/>
    </source>
</evidence>
<gene>
    <name evidence="4" type="ORF">HDF12_004265</name>
</gene>
<dbReference type="Pfam" id="PF00884">
    <property type="entry name" value="Sulfatase"/>
    <property type="match status" value="1"/>
</dbReference>
<protein>
    <submittedName>
        <fullName evidence="4">Arylsulfatase</fullName>
        <ecNumber evidence="4">3.1.6.1</ecNumber>
    </submittedName>
</protein>
<dbReference type="InterPro" id="IPR000917">
    <property type="entry name" value="Sulfatase_N"/>
</dbReference>
<dbReference type="EC" id="3.1.6.1" evidence="4"/>
<evidence type="ECO:0000256" key="1">
    <source>
        <dbReference type="ARBA" id="ARBA00008779"/>
    </source>
</evidence>
<dbReference type="Gene3D" id="3.40.720.10">
    <property type="entry name" value="Alkaline Phosphatase, subunit A"/>
    <property type="match status" value="1"/>
</dbReference>
<name>A0A7Y9NQU4_9BACT</name>
<proteinExistence type="inferred from homology"/>
<reference evidence="4 5" key="1">
    <citation type="submission" date="2020-07" db="EMBL/GenBank/DDBJ databases">
        <title>Genomic Encyclopedia of Type Strains, Phase IV (KMG-V): Genome sequencing to study the core and pangenomes of soil and plant-associated prokaryotes.</title>
        <authorList>
            <person name="Whitman W."/>
        </authorList>
    </citation>
    <scope>NUCLEOTIDE SEQUENCE [LARGE SCALE GENOMIC DNA]</scope>
    <source>
        <strain evidence="4 5">M8UP30</strain>
    </source>
</reference>
<comment type="caution">
    <text evidence="4">The sequence shown here is derived from an EMBL/GenBank/DDBJ whole genome shotgun (WGS) entry which is preliminary data.</text>
</comment>
<dbReference type="SUPFAM" id="SSF53649">
    <property type="entry name" value="Alkaline phosphatase-like"/>
    <property type="match status" value="1"/>
</dbReference>